<feature type="compositionally biased region" description="Acidic residues" evidence="5">
    <location>
        <begin position="221"/>
        <end position="238"/>
    </location>
</feature>
<dbReference type="Proteomes" id="UP000800235">
    <property type="component" value="Unassembled WGS sequence"/>
</dbReference>
<feature type="compositionally biased region" description="Acidic residues" evidence="5">
    <location>
        <begin position="323"/>
        <end position="336"/>
    </location>
</feature>
<dbReference type="EMBL" id="MU007059">
    <property type="protein sequence ID" value="KAF2427589.1"/>
    <property type="molecule type" value="Genomic_DNA"/>
</dbReference>
<feature type="compositionally biased region" description="Polar residues" evidence="5">
    <location>
        <begin position="24"/>
        <end position="43"/>
    </location>
</feature>
<feature type="domain" description="CENP-T/Histone H4 histone fold" evidence="6">
    <location>
        <begin position="388"/>
        <end position="465"/>
    </location>
</feature>
<evidence type="ECO:0000256" key="3">
    <source>
        <dbReference type="ARBA" id="ARBA00022454"/>
    </source>
</evidence>
<dbReference type="InterPro" id="IPR009072">
    <property type="entry name" value="Histone-fold"/>
</dbReference>
<gene>
    <name evidence="7" type="ORF">EJ08DRAFT_662885</name>
</gene>
<keyword evidence="3" id="KW-0158">Chromosome</keyword>
<organism evidence="7 8">
    <name type="scientific">Tothia fuscella</name>
    <dbReference type="NCBI Taxonomy" id="1048955"/>
    <lineage>
        <taxon>Eukaryota</taxon>
        <taxon>Fungi</taxon>
        <taxon>Dikarya</taxon>
        <taxon>Ascomycota</taxon>
        <taxon>Pezizomycotina</taxon>
        <taxon>Dothideomycetes</taxon>
        <taxon>Pleosporomycetidae</taxon>
        <taxon>Venturiales</taxon>
        <taxon>Cylindrosympodiaceae</taxon>
        <taxon>Tothia</taxon>
    </lineage>
</organism>
<feature type="region of interest" description="Disordered" evidence="5">
    <location>
        <begin position="21"/>
        <end position="54"/>
    </location>
</feature>
<dbReference type="CDD" id="cd22920">
    <property type="entry name" value="HFD_CENP-T"/>
    <property type="match status" value="1"/>
</dbReference>
<dbReference type="OrthoDB" id="10071681at2759"/>
<dbReference type="GO" id="GO:0005694">
    <property type="term" value="C:chromosome"/>
    <property type="evidence" value="ECO:0007669"/>
    <property type="project" value="UniProtKB-SubCell"/>
</dbReference>
<dbReference type="PANTHER" id="PTHR22980:SF5">
    <property type="entry name" value="CENP-T_HISTONE H4 HISTONE FOLD DOMAIN-CONTAINING PROTEIN"/>
    <property type="match status" value="1"/>
</dbReference>
<dbReference type="SUPFAM" id="SSF47113">
    <property type="entry name" value="Histone-fold"/>
    <property type="match status" value="1"/>
</dbReference>
<protein>
    <recommendedName>
        <fullName evidence="6">CENP-T/Histone H4 histone fold domain-containing protein</fullName>
    </recommendedName>
</protein>
<dbReference type="InterPro" id="IPR035425">
    <property type="entry name" value="CENP-T/H4_C"/>
</dbReference>
<dbReference type="AlphaFoldDB" id="A0A9P4NMX9"/>
<feature type="compositionally biased region" description="Basic and acidic residues" evidence="5">
    <location>
        <begin position="103"/>
        <end position="112"/>
    </location>
</feature>
<evidence type="ECO:0000256" key="5">
    <source>
        <dbReference type="SAM" id="MobiDB-lite"/>
    </source>
</evidence>
<dbReference type="Gene3D" id="1.10.20.10">
    <property type="entry name" value="Histone, subunit A"/>
    <property type="match status" value="1"/>
</dbReference>
<dbReference type="GO" id="GO:0000712">
    <property type="term" value="P:resolution of meiotic recombination intermediates"/>
    <property type="evidence" value="ECO:0007669"/>
    <property type="project" value="TreeGrafter"/>
</dbReference>
<dbReference type="GO" id="GO:0046982">
    <property type="term" value="F:protein heterodimerization activity"/>
    <property type="evidence" value="ECO:0007669"/>
    <property type="project" value="InterPro"/>
</dbReference>
<feature type="region of interest" description="Disordered" evidence="5">
    <location>
        <begin position="210"/>
        <end position="238"/>
    </location>
</feature>
<name>A0A9P4NMX9_9PEZI</name>
<evidence type="ECO:0000313" key="7">
    <source>
        <dbReference type="EMBL" id="KAF2427589.1"/>
    </source>
</evidence>
<evidence type="ECO:0000256" key="2">
    <source>
        <dbReference type="ARBA" id="ARBA00004286"/>
    </source>
</evidence>
<keyword evidence="4" id="KW-0539">Nucleus</keyword>
<proteinExistence type="predicted"/>
<feature type="region of interest" description="Disordered" evidence="5">
    <location>
        <begin position="279"/>
        <end position="377"/>
    </location>
</feature>
<evidence type="ECO:0000256" key="1">
    <source>
        <dbReference type="ARBA" id="ARBA00004123"/>
    </source>
</evidence>
<reference evidence="7" key="1">
    <citation type="journal article" date="2020" name="Stud. Mycol.">
        <title>101 Dothideomycetes genomes: a test case for predicting lifestyles and emergence of pathogens.</title>
        <authorList>
            <person name="Haridas S."/>
            <person name="Albert R."/>
            <person name="Binder M."/>
            <person name="Bloem J."/>
            <person name="Labutti K."/>
            <person name="Salamov A."/>
            <person name="Andreopoulos B."/>
            <person name="Baker S."/>
            <person name="Barry K."/>
            <person name="Bills G."/>
            <person name="Bluhm B."/>
            <person name="Cannon C."/>
            <person name="Castanera R."/>
            <person name="Culley D."/>
            <person name="Daum C."/>
            <person name="Ezra D."/>
            <person name="Gonzalez J."/>
            <person name="Henrissat B."/>
            <person name="Kuo A."/>
            <person name="Liang C."/>
            <person name="Lipzen A."/>
            <person name="Lutzoni F."/>
            <person name="Magnuson J."/>
            <person name="Mondo S."/>
            <person name="Nolan M."/>
            <person name="Ohm R."/>
            <person name="Pangilinan J."/>
            <person name="Park H.-J."/>
            <person name="Ramirez L."/>
            <person name="Alfaro M."/>
            <person name="Sun H."/>
            <person name="Tritt A."/>
            <person name="Yoshinaga Y."/>
            <person name="Zwiers L.-H."/>
            <person name="Turgeon B."/>
            <person name="Goodwin S."/>
            <person name="Spatafora J."/>
            <person name="Crous P."/>
            <person name="Grigoriev I."/>
        </authorList>
    </citation>
    <scope>NUCLEOTIDE SEQUENCE</scope>
    <source>
        <strain evidence="7">CBS 130266</strain>
    </source>
</reference>
<comment type="subcellular location">
    <subcellularLocation>
        <location evidence="2">Chromosome</location>
    </subcellularLocation>
    <subcellularLocation>
        <location evidence="1">Nucleus</location>
    </subcellularLocation>
</comment>
<dbReference type="GO" id="GO:0071821">
    <property type="term" value="C:FANCM-MHF complex"/>
    <property type="evidence" value="ECO:0007669"/>
    <property type="project" value="TreeGrafter"/>
</dbReference>
<dbReference type="PANTHER" id="PTHR22980">
    <property type="entry name" value="CORTISTATIN"/>
    <property type="match status" value="1"/>
</dbReference>
<feature type="region of interest" description="Disordered" evidence="5">
    <location>
        <begin position="144"/>
        <end position="172"/>
    </location>
</feature>
<sequence>MSEPNRKRPRITEDLALLGKTLHKANTPTQRTPTAADSKSTGRNVFVRTPGSVARTPTIAAGGNRATTVRRGKPTTPHAIRALQQRRNAALTPARDRRRSGRAQRETPRDDLRALSKILAKTSKPIEPSPHVTEVRRHNRSILRDGSESPVLDRAPRLSMPLGELDDDSFHENPPRMSYPLDGDLDDELEGGRRALFGDRMRRARISLGDPSLGDLGLDREGEEEEGEDELTGDMGLDDDGMGGELRNMEAEYVHHDRNQEVLAKAHNSGETGELRAFIDSRRQSEPSGVFDTGRSPGTDGEPTFVFTIPERRRTPLPQPTEQQDDYPDQEQDDADVGAQPNEDWSDVEEATTQNLRRDSTPVADDGRRTATKKGATRVRKELKVSKYGIQYPSMPPTVIKRLASTFSRSYGGSGKLNKETLESISQASDWFFEQVSEDLSSYADHAGRKTIEEADVVALMKRYRTPFLSYGVRYTLIYISHRQRQINATTTPFSLAQKFLPRELVQEIRMAARGNIRKRKRPRMETIEEEDE</sequence>
<evidence type="ECO:0000259" key="6">
    <source>
        <dbReference type="Pfam" id="PF15511"/>
    </source>
</evidence>
<evidence type="ECO:0000313" key="8">
    <source>
        <dbReference type="Proteomes" id="UP000800235"/>
    </source>
</evidence>
<keyword evidence="8" id="KW-1185">Reference proteome</keyword>
<evidence type="ECO:0000256" key="4">
    <source>
        <dbReference type="ARBA" id="ARBA00023242"/>
    </source>
</evidence>
<comment type="caution">
    <text evidence="7">The sequence shown here is derived from an EMBL/GenBank/DDBJ whole genome shotgun (WGS) entry which is preliminary data.</text>
</comment>
<dbReference type="GO" id="GO:0031297">
    <property type="term" value="P:replication fork processing"/>
    <property type="evidence" value="ECO:0007669"/>
    <property type="project" value="TreeGrafter"/>
</dbReference>
<feature type="compositionally biased region" description="Basic and acidic residues" evidence="5">
    <location>
        <begin position="356"/>
        <end position="369"/>
    </location>
</feature>
<feature type="domain" description="CENP-T/Histone H4 histone fold" evidence="6">
    <location>
        <begin position="479"/>
        <end position="514"/>
    </location>
</feature>
<feature type="region of interest" description="Disordered" evidence="5">
    <location>
        <begin position="86"/>
        <end position="112"/>
    </location>
</feature>
<dbReference type="GO" id="GO:0003682">
    <property type="term" value="F:chromatin binding"/>
    <property type="evidence" value="ECO:0007669"/>
    <property type="project" value="TreeGrafter"/>
</dbReference>
<dbReference type="Pfam" id="PF15511">
    <property type="entry name" value="CENP-T_C"/>
    <property type="match status" value="2"/>
</dbReference>
<accession>A0A9P4NMX9</accession>